<gene>
    <name evidence="2" type="ORF">FRC96_12045</name>
</gene>
<feature type="region of interest" description="Disordered" evidence="1">
    <location>
        <begin position="1"/>
        <end position="32"/>
    </location>
</feature>
<dbReference type="RefSeq" id="WP_146974733.1">
    <property type="nucleotide sequence ID" value="NZ_VOSL01000052.1"/>
</dbReference>
<dbReference type="EMBL" id="VOSL01000052">
    <property type="protein sequence ID" value="TXD35109.1"/>
    <property type="molecule type" value="Genomic_DNA"/>
</dbReference>
<protein>
    <submittedName>
        <fullName evidence="2">Uncharacterized protein</fullName>
    </submittedName>
</protein>
<comment type="caution">
    <text evidence="2">The sequence shown here is derived from an EMBL/GenBank/DDBJ whole genome shotgun (WGS) entry which is preliminary data.</text>
</comment>
<name>A0A5C6XDE1_9DELT</name>
<dbReference type="Proteomes" id="UP000321046">
    <property type="component" value="Unassembled WGS sequence"/>
</dbReference>
<sequence>MKAVEHDRLQTKSPDASRTNEASDALSATAYEPPRLEDFGQLRALIRGVTGEGVDFAQLAFE</sequence>
<dbReference type="AlphaFoldDB" id="A0A5C6XDE1"/>
<evidence type="ECO:0000313" key="3">
    <source>
        <dbReference type="Proteomes" id="UP000321046"/>
    </source>
</evidence>
<evidence type="ECO:0000256" key="1">
    <source>
        <dbReference type="SAM" id="MobiDB-lite"/>
    </source>
</evidence>
<organism evidence="2 3">
    <name type="scientific">Lujinxingia vulgaris</name>
    <dbReference type="NCBI Taxonomy" id="2600176"/>
    <lineage>
        <taxon>Bacteria</taxon>
        <taxon>Deltaproteobacteria</taxon>
        <taxon>Bradymonadales</taxon>
        <taxon>Lujinxingiaceae</taxon>
        <taxon>Lujinxingia</taxon>
    </lineage>
</organism>
<reference evidence="2 3" key="1">
    <citation type="submission" date="2019-08" db="EMBL/GenBank/DDBJ databases">
        <title>Bradymonadales sp. TMQ2.</title>
        <authorList>
            <person name="Liang Q."/>
        </authorList>
    </citation>
    <scope>NUCLEOTIDE SEQUENCE [LARGE SCALE GENOMIC DNA]</scope>
    <source>
        <strain evidence="2 3">TMQ2</strain>
    </source>
</reference>
<accession>A0A5C6XDE1</accession>
<feature type="compositionally biased region" description="Polar residues" evidence="1">
    <location>
        <begin position="11"/>
        <end position="22"/>
    </location>
</feature>
<proteinExistence type="predicted"/>
<evidence type="ECO:0000313" key="2">
    <source>
        <dbReference type="EMBL" id="TXD35109.1"/>
    </source>
</evidence>
<dbReference type="OrthoDB" id="9988840at2"/>
<feature type="compositionally biased region" description="Basic and acidic residues" evidence="1">
    <location>
        <begin position="1"/>
        <end position="10"/>
    </location>
</feature>